<keyword evidence="4 7" id="KW-0255">Endonuclease</keyword>
<comment type="caution">
    <text evidence="9">The sequence shown here is derived from an EMBL/GenBank/DDBJ whole genome shotgun (WGS) entry which is preliminary data.</text>
</comment>
<evidence type="ECO:0000256" key="1">
    <source>
        <dbReference type="ARBA" id="ARBA00002663"/>
    </source>
</evidence>
<accession>A0ABU3BWB2</accession>
<comment type="similarity">
    <text evidence="7">Belongs to the RnpA family.</text>
</comment>
<organism evidence="9 10">
    <name type="scientific">Spectribacter hydrogenoxidans</name>
    <dbReference type="NCBI Taxonomy" id="3075608"/>
    <lineage>
        <taxon>Bacteria</taxon>
        <taxon>Pseudomonadati</taxon>
        <taxon>Pseudomonadota</taxon>
        <taxon>Gammaproteobacteria</taxon>
        <taxon>Salinisphaerales</taxon>
        <taxon>Salinisphaeraceae</taxon>
        <taxon>Spectribacter</taxon>
    </lineage>
</organism>
<gene>
    <name evidence="7 9" type="primary">rnpA</name>
    <name evidence="9" type="ORF">RM532_01265</name>
</gene>
<keyword evidence="3 7" id="KW-0540">Nuclease</keyword>
<evidence type="ECO:0000256" key="3">
    <source>
        <dbReference type="ARBA" id="ARBA00022722"/>
    </source>
</evidence>
<dbReference type="NCBIfam" id="TIGR00188">
    <property type="entry name" value="rnpA"/>
    <property type="match status" value="1"/>
</dbReference>
<comment type="catalytic activity">
    <reaction evidence="7">
        <text>Endonucleolytic cleavage of RNA, removing 5'-extranucleotides from tRNA precursor.</text>
        <dbReference type="EC" id="3.1.26.5"/>
    </reaction>
</comment>
<keyword evidence="2 7" id="KW-0819">tRNA processing</keyword>
<dbReference type="InterPro" id="IPR020568">
    <property type="entry name" value="Ribosomal_Su5_D2-typ_SF"/>
</dbReference>
<dbReference type="Pfam" id="PF00825">
    <property type="entry name" value="Ribonuclease_P"/>
    <property type="match status" value="1"/>
</dbReference>
<dbReference type="EMBL" id="JAVRIB010000001">
    <property type="protein sequence ID" value="MDT0633578.1"/>
    <property type="molecule type" value="Genomic_DNA"/>
</dbReference>
<dbReference type="InterPro" id="IPR014721">
    <property type="entry name" value="Ribsml_uS5_D2-typ_fold_subgr"/>
</dbReference>
<protein>
    <recommendedName>
        <fullName evidence="7 8">Ribonuclease P protein component</fullName>
        <shortName evidence="7">RNase P protein</shortName>
        <shortName evidence="7">RNaseP protein</shortName>
        <ecNumber evidence="7 8">3.1.26.5</ecNumber>
    </recommendedName>
    <alternativeName>
        <fullName evidence="7">Protein C5</fullName>
    </alternativeName>
</protein>
<dbReference type="InterPro" id="IPR000100">
    <property type="entry name" value="RNase_P"/>
</dbReference>
<dbReference type="PANTHER" id="PTHR33992">
    <property type="entry name" value="RIBONUCLEASE P PROTEIN COMPONENT"/>
    <property type="match status" value="1"/>
</dbReference>
<dbReference type="PANTHER" id="PTHR33992:SF1">
    <property type="entry name" value="RIBONUCLEASE P PROTEIN COMPONENT"/>
    <property type="match status" value="1"/>
</dbReference>
<dbReference type="Gene3D" id="3.30.230.10">
    <property type="match status" value="1"/>
</dbReference>
<reference evidence="9 10" key="1">
    <citation type="submission" date="2023-09" db="EMBL/GenBank/DDBJ databases">
        <authorList>
            <person name="Rey-Velasco X."/>
        </authorList>
    </citation>
    <scope>NUCLEOTIDE SEQUENCE [LARGE SCALE GENOMIC DNA]</scope>
    <source>
        <strain evidence="9 10">W335</strain>
    </source>
</reference>
<evidence type="ECO:0000256" key="7">
    <source>
        <dbReference type="HAMAP-Rule" id="MF_00227"/>
    </source>
</evidence>
<dbReference type="PROSITE" id="PS00648">
    <property type="entry name" value="RIBONUCLEASE_P"/>
    <property type="match status" value="1"/>
</dbReference>
<evidence type="ECO:0000313" key="10">
    <source>
        <dbReference type="Proteomes" id="UP001251857"/>
    </source>
</evidence>
<comment type="subunit">
    <text evidence="7">Consists of a catalytic RNA component (M1 or rnpB) and a protein subunit.</text>
</comment>
<keyword evidence="5 7" id="KW-0378">Hydrolase</keyword>
<dbReference type="EC" id="3.1.26.5" evidence="7 8"/>
<comment type="function">
    <text evidence="1 7">RNaseP catalyzes the removal of the 5'-leader sequence from pre-tRNA to produce the mature 5'-terminus. It can also cleave other RNA substrates such as 4.5S RNA. The protein component plays an auxiliary but essential role in vivo by binding to the 5'-leader sequence and broadening the substrate specificity of the ribozyme.</text>
</comment>
<dbReference type="SUPFAM" id="SSF54211">
    <property type="entry name" value="Ribosomal protein S5 domain 2-like"/>
    <property type="match status" value="1"/>
</dbReference>
<dbReference type="RefSeq" id="WP_311651286.1">
    <property type="nucleotide sequence ID" value="NZ_JAVRIB010000001.1"/>
</dbReference>
<name>A0ABU3BWB2_9GAMM</name>
<evidence type="ECO:0000313" key="9">
    <source>
        <dbReference type="EMBL" id="MDT0633578.1"/>
    </source>
</evidence>
<evidence type="ECO:0000256" key="4">
    <source>
        <dbReference type="ARBA" id="ARBA00022759"/>
    </source>
</evidence>
<dbReference type="Proteomes" id="UP001251857">
    <property type="component" value="Unassembled WGS sequence"/>
</dbReference>
<proteinExistence type="inferred from homology"/>
<evidence type="ECO:0000256" key="6">
    <source>
        <dbReference type="ARBA" id="ARBA00022884"/>
    </source>
</evidence>
<evidence type="ECO:0000256" key="5">
    <source>
        <dbReference type="ARBA" id="ARBA00022801"/>
    </source>
</evidence>
<sequence>MPTARLRPTSRLRNASAFKRVFARGHRQADDDFVVIWAPSPAARPRLGLAISKRRAKRAVDRNRIKRAVRESFRHAAADLPDVDVVVLARQATHRRTRRQLFDSLTQHWHKLRSQQSYATAQRIEPDHG</sequence>
<keyword evidence="6 7" id="KW-0694">RNA-binding</keyword>
<evidence type="ECO:0000256" key="2">
    <source>
        <dbReference type="ARBA" id="ARBA00022694"/>
    </source>
</evidence>
<dbReference type="HAMAP" id="MF_00227">
    <property type="entry name" value="RNase_P"/>
    <property type="match status" value="1"/>
</dbReference>
<evidence type="ECO:0000256" key="8">
    <source>
        <dbReference type="NCBIfam" id="TIGR00188"/>
    </source>
</evidence>
<dbReference type="GO" id="GO:0004526">
    <property type="term" value="F:ribonuclease P activity"/>
    <property type="evidence" value="ECO:0007669"/>
    <property type="project" value="UniProtKB-EC"/>
</dbReference>
<dbReference type="InterPro" id="IPR020539">
    <property type="entry name" value="RNase_P_CS"/>
</dbReference>
<keyword evidence="10" id="KW-1185">Reference proteome</keyword>